<feature type="signal peptide" evidence="2">
    <location>
        <begin position="1"/>
        <end position="23"/>
    </location>
</feature>
<dbReference type="GO" id="GO:0016787">
    <property type="term" value="F:hydrolase activity"/>
    <property type="evidence" value="ECO:0007669"/>
    <property type="project" value="UniProtKB-KW"/>
</dbReference>
<evidence type="ECO:0000313" key="4">
    <source>
        <dbReference type="EMBL" id="GGF15765.1"/>
    </source>
</evidence>
<dbReference type="PANTHER" id="PTHR43265">
    <property type="entry name" value="ESTERASE ESTD"/>
    <property type="match status" value="1"/>
</dbReference>
<keyword evidence="2" id="KW-0732">Signal</keyword>
<dbReference type="Pfam" id="PF12146">
    <property type="entry name" value="Hydrolase_4"/>
    <property type="match status" value="1"/>
</dbReference>
<feature type="chain" id="PRO_5047320823" evidence="2">
    <location>
        <begin position="24"/>
        <end position="477"/>
    </location>
</feature>
<dbReference type="InterPro" id="IPR053145">
    <property type="entry name" value="AB_hydrolase_Est10"/>
</dbReference>
<dbReference type="SUPFAM" id="SSF53474">
    <property type="entry name" value="alpha/beta-Hydrolases"/>
    <property type="match status" value="1"/>
</dbReference>
<reference evidence="5" key="1">
    <citation type="journal article" date="2019" name="Int. J. Syst. Evol. Microbiol.">
        <title>The Global Catalogue of Microorganisms (GCM) 10K type strain sequencing project: providing services to taxonomists for standard genome sequencing and annotation.</title>
        <authorList>
            <consortium name="The Broad Institute Genomics Platform"/>
            <consortium name="The Broad Institute Genome Sequencing Center for Infectious Disease"/>
            <person name="Wu L."/>
            <person name="Ma J."/>
        </authorList>
    </citation>
    <scope>NUCLEOTIDE SEQUENCE [LARGE SCALE GENOMIC DNA]</scope>
    <source>
        <strain evidence="5">CGMCC 1.15197</strain>
    </source>
</reference>
<dbReference type="EMBL" id="BMHT01000005">
    <property type="protein sequence ID" value="GGF15765.1"/>
    <property type="molecule type" value="Genomic_DNA"/>
</dbReference>
<proteinExistence type="predicted"/>
<evidence type="ECO:0000313" key="5">
    <source>
        <dbReference type="Proteomes" id="UP000632273"/>
    </source>
</evidence>
<sequence length="477" mass="50711">MRLSFSGLSSLFLAFLTSTSLLGAPLAGPNVGGRWAGTLRLPSGNNLTFIINIKDNGGRRTATLDVPSQGAQSVPIDQVELRADSLLMTSTQIKASYAGRLTGDGQQIDGRWQQNGKKLPLVLQRATSTTTSGPKRPQEPAPPFPYREEQVRFTSKDPGVQLAGTLTVPAGTGPFPAVVLLSGSGAQDRDESVFGHHPFRVIADYLTRRGIAVLRFDDRGVGQSGGNSTTATAADYAKDAQGALAFLRSRPGLNPRQLGLMGHSEGGTAAITAASQAQGGPAFLVLLATPGVPGIDVLSRQAMDLARLKTQDPKVLASTEQRQRNMLTIVQQTQDNVRAQQQIIKVLTPAVALPPDMAEQIHKAAEAQAVMVTSPAFRHMLADNPQKTLPTVKCPVLALNGSKDLQVAASVNLPAIEKALKGAGNRDVTTQELPGLNHLFQTAKTGAQSEYSQIEETFSPIALQSIGDWLVQRTTKR</sequence>
<name>A0ABQ1UFT6_9BACT</name>
<gene>
    <name evidence="4" type="ORF">GCM10011383_28830</name>
</gene>
<evidence type="ECO:0000256" key="2">
    <source>
        <dbReference type="SAM" id="SignalP"/>
    </source>
</evidence>
<evidence type="ECO:0000259" key="3">
    <source>
        <dbReference type="Pfam" id="PF12146"/>
    </source>
</evidence>
<dbReference type="InterPro" id="IPR029058">
    <property type="entry name" value="AB_hydrolase_fold"/>
</dbReference>
<feature type="domain" description="Serine aminopeptidase S33" evidence="3">
    <location>
        <begin position="202"/>
        <end position="439"/>
    </location>
</feature>
<dbReference type="Gene3D" id="3.40.50.1820">
    <property type="entry name" value="alpha/beta hydrolase"/>
    <property type="match status" value="1"/>
</dbReference>
<accession>A0ABQ1UFT6</accession>
<dbReference type="Proteomes" id="UP000632273">
    <property type="component" value="Unassembled WGS sequence"/>
</dbReference>
<dbReference type="RefSeq" id="WP_188814728.1">
    <property type="nucleotide sequence ID" value="NZ_BMHT01000005.1"/>
</dbReference>
<evidence type="ECO:0000256" key="1">
    <source>
        <dbReference type="SAM" id="MobiDB-lite"/>
    </source>
</evidence>
<keyword evidence="4" id="KW-0378">Hydrolase</keyword>
<protein>
    <submittedName>
        <fullName evidence="4">Alpha/beta hydrolase</fullName>
    </submittedName>
</protein>
<organism evidence="4 5">
    <name type="scientific">Hymenobacter cavernae</name>
    <dbReference type="NCBI Taxonomy" id="2044852"/>
    <lineage>
        <taxon>Bacteria</taxon>
        <taxon>Pseudomonadati</taxon>
        <taxon>Bacteroidota</taxon>
        <taxon>Cytophagia</taxon>
        <taxon>Cytophagales</taxon>
        <taxon>Hymenobacteraceae</taxon>
        <taxon>Hymenobacter</taxon>
    </lineage>
</organism>
<comment type="caution">
    <text evidence="4">The sequence shown here is derived from an EMBL/GenBank/DDBJ whole genome shotgun (WGS) entry which is preliminary data.</text>
</comment>
<dbReference type="InterPro" id="IPR022742">
    <property type="entry name" value="Hydrolase_4"/>
</dbReference>
<keyword evidence="5" id="KW-1185">Reference proteome</keyword>
<dbReference type="PANTHER" id="PTHR43265:SF1">
    <property type="entry name" value="ESTERASE ESTD"/>
    <property type="match status" value="1"/>
</dbReference>
<feature type="region of interest" description="Disordered" evidence="1">
    <location>
        <begin position="126"/>
        <end position="145"/>
    </location>
</feature>